<name>A0A8H5BCN5_9AGAR</name>
<sequence>MPRKVAKIPIVTGPKTGYRIRIYIKTEFLSTISNKDLGTLLQAYPEDPVLRFSI</sequence>
<organism evidence="1 2">
    <name type="scientific">Tetrapyrgos nigripes</name>
    <dbReference type="NCBI Taxonomy" id="182062"/>
    <lineage>
        <taxon>Eukaryota</taxon>
        <taxon>Fungi</taxon>
        <taxon>Dikarya</taxon>
        <taxon>Basidiomycota</taxon>
        <taxon>Agaricomycotina</taxon>
        <taxon>Agaricomycetes</taxon>
        <taxon>Agaricomycetidae</taxon>
        <taxon>Agaricales</taxon>
        <taxon>Marasmiineae</taxon>
        <taxon>Marasmiaceae</taxon>
        <taxon>Tetrapyrgos</taxon>
    </lineage>
</organism>
<dbReference type="Proteomes" id="UP000559256">
    <property type="component" value="Unassembled WGS sequence"/>
</dbReference>
<reference evidence="1 2" key="1">
    <citation type="journal article" date="2020" name="ISME J.">
        <title>Uncovering the hidden diversity of litter-decomposition mechanisms in mushroom-forming fungi.</title>
        <authorList>
            <person name="Floudas D."/>
            <person name="Bentzer J."/>
            <person name="Ahren D."/>
            <person name="Johansson T."/>
            <person name="Persson P."/>
            <person name="Tunlid A."/>
        </authorList>
    </citation>
    <scope>NUCLEOTIDE SEQUENCE [LARGE SCALE GENOMIC DNA]</scope>
    <source>
        <strain evidence="1 2">CBS 291.85</strain>
    </source>
</reference>
<keyword evidence="2" id="KW-1185">Reference proteome</keyword>
<protein>
    <submittedName>
        <fullName evidence="1">Uncharacterized protein</fullName>
    </submittedName>
</protein>
<gene>
    <name evidence="1" type="ORF">D9758_018378</name>
</gene>
<comment type="caution">
    <text evidence="1">The sequence shown here is derived from an EMBL/GenBank/DDBJ whole genome shotgun (WGS) entry which is preliminary data.</text>
</comment>
<evidence type="ECO:0000313" key="1">
    <source>
        <dbReference type="EMBL" id="KAF5320018.1"/>
    </source>
</evidence>
<accession>A0A8H5BCN5</accession>
<dbReference type="EMBL" id="JAACJM010000421">
    <property type="protein sequence ID" value="KAF5320018.1"/>
    <property type="molecule type" value="Genomic_DNA"/>
</dbReference>
<dbReference type="AlphaFoldDB" id="A0A8H5BCN5"/>
<proteinExistence type="predicted"/>
<evidence type="ECO:0000313" key="2">
    <source>
        <dbReference type="Proteomes" id="UP000559256"/>
    </source>
</evidence>